<keyword evidence="1" id="KW-0732">Signal</keyword>
<protein>
    <submittedName>
        <fullName evidence="2">(wild Malaysian banana) hypothetical protein</fullName>
    </submittedName>
</protein>
<evidence type="ECO:0000313" key="3">
    <source>
        <dbReference type="EnsemblPlants" id="Ma07_p14580.1"/>
    </source>
</evidence>
<accession>A0A804JVT1</accession>
<reference evidence="3" key="2">
    <citation type="submission" date="2021-05" db="UniProtKB">
        <authorList>
            <consortium name="EnsemblPlants"/>
        </authorList>
    </citation>
    <scope>IDENTIFICATION</scope>
    <source>
        <strain evidence="3">subsp. malaccensis</strain>
    </source>
</reference>
<gene>
    <name evidence="2" type="ORF">GSMUA_40350.1</name>
</gene>
<dbReference type="Proteomes" id="UP000012960">
    <property type="component" value="Unplaced"/>
</dbReference>
<organism evidence="3 4">
    <name type="scientific">Musa acuminata subsp. malaccensis</name>
    <name type="common">Wild banana</name>
    <name type="synonym">Musa malaccensis</name>
    <dbReference type="NCBI Taxonomy" id="214687"/>
    <lineage>
        <taxon>Eukaryota</taxon>
        <taxon>Viridiplantae</taxon>
        <taxon>Streptophyta</taxon>
        <taxon>Embryophyta</taxon>
        <taxon>Tracheophyta</taxon>
        <taxon>Spermatophyta</taxon>
        <taxon>Magnoliopsida</taxon>
        <taxon>Liliopsida</taxon>
        <taxon>Zingiberales</taxon>
        <taxon>Musaceae</taxon>
        <taxon>Musa</taxon>
    </lineage>
</organism>
<sequence length="86" mass="10145">MKICSRENVIICVFFLQLLRQLGIGNLQSRTFIHGLLHPVLQKVNSIYHLLGRCIQLRRSLTMLIIHLQVQDQQQADQTFPTHRRR</sequence>
<feature type="signal peptide" evidence="1">
    <location>
        <begin position="1"/>
        <end position="25"/>
    </location>
</feature>
<dbReference type="EMBL" id="HG996473">
    <property type="protein sequence ID" value="CAG1856603.1"/>
    <property type="molecule type" value="Genomic_DNA"/>
</dbReference>
<dbReference type="AlphaFoldDB" id="A0A804JVT1"/>
<evidence type="ECO:0000313" key="2">
    <source>
        <dbReference type="EMBL" id="CAG1856603.1"/>
    </source>
</evidence>
<evidence type="ECO:0000256" key="1">
    <source>
        <dbReference type="SAM" id="SignalP"/>
    </source>
</evidence>
<dbReference type="EnsemblPlants" id="Ma07_t14580.1">
    <property type="protein sequence ID" value="Ma07_p14580.1"/>
    <property type="gene ID" value="Ma07_g14580"/>
</dbReference>
<reference evidence="2" key="1">
    <citation type="submission" date="2021-03" db="EMBL/GenBank/DDBJ databases">
        <authorList>
            <consortium name="Genoscope - CEA"/>
            <person name="William W."/>
        </authorList>
    </citation>
    <scope>NUCLEOTIDE SEQUENCE</scope>
    <source>
        <strain evidence="2">Doubled-haploid Pahang</strain>
    </source>
</reference>
<dbReference type="Gramene" id="Ma07_t14580.1">
    <property type="protein sequence ID" value="Ma07_p14580.1"/>
    <property type="gene ID" value="Ma07_g14580"/>
</dbReference>
<dbReference type="InParanoid" id="A0A804JVT1"/>
<evidence type="ECO:0000313" key="4">
    <source>
        <dbReference type="Proteomes" id="UP000012960"/>
    </source>
</evidence>
<keyword evidence="4" id="KW-1185">Reference proteome</keyword>
<feature type="chain" id="PRO_5036220030" evidence="1">
    <location>
        <begin position="26"/>
        <end position="86"/>
    </location>
</feature>
<proteinExistence type="predicted"/>
<name>A0A804JVT1_MUSAM</name>